<feature type="compositionally biased region" description="Polar residues" evidence="1">
    <location>
        <begin position="245"/>
        <end position="281"/>
    </location>
</feature>
<feature type="region of interest" description="Disordered" evidence="1">
    <location>
        <begin position="223"/>
        <end position="288"/>
    </location>
</feature>
<keyword evidence="3" id="KW-1185">Reference proteome</keyword>
<proteinExistence type="predicted"/>
<feature type="compositionally biased region" description="Low complexity" evidence="1">
    <location>
        <begin position="1"/>
        <end position="11"/>
    </location>
</feature>
<feature type="compositionally biased region" description="Basic and acidic residues" evidence="1">
    <location>
        <begin position="350"/>
        <end position="373"/>
    </location>
</feature>
<dbReference type="EMBL" id="LAEV01000372">
    <property type="protein sequence ID" value="KKA30459.1"/>
    <property type="molecule type" value="Genomic_DNA"/>
</dbReference>
<dbReference type="AlphaFoldDB" id="A0A0F4ZIK5"/>
<feature type="compositionally biased region" description="Polar residues" evidence="1">
    <location>
        <begin position="168"/>
        <end position="183"/>
    </location>
</feature>
<protein>
    <submittedName>
        <fullName evidence="2">Uncharacterized protein</fullName>
    </submittedName>
</protein>
<dbReference type="OrthoDB" id="5385072at2759"/>
<sequence length="386" mass="42094">MQGQYQYQMAAQHRHAYSPQHSYAQPTYASQQHQYGQYAGQQHQQQQQHYHQQLAQGHSPHHQQVQNTMLASVHVQHTRRSPSVATFSTGSSIPAGTFRTSPTLDVRRSISSRSGASIPSSQPSGYVALLRRQKATVWSENTQIEDERTLAQRRQDKMRANAEVAGGQRNSSGNASGRTSTGISATGKVAAKIRHHGKQTVTGYTASDNHVGVGGVPVRLSATEVEGESSDEEDDSLRLNHRRTGSSGRNSIASSRRLTYRPSGTFTSATRRWSPSQTPDRTGSLMEEPTGNILANMSAMSVSTAAAAADETASLKAHSTHSGSSEQADNVGELDEVPKLATKSQQLANLKREKSMNSTEELKRRGSVDERKMTLSSTRLYIANPD</sequence>
<evidence type="ECO:0000313" key="3">
    <source>
        <dbReference type="Proteomes" id="UP000033483"/>
    </source>
</evidence>
<organism evidence="2 3">
    <name type="scientific">Thielaviopsis punctulata</name>
    <dbReference type="NCBI Taxonomy" id="72032"/>
    <lineage>
        <taxon>Eukaryota</taxon>
        <taxon>Fungi</taxon>
        <taxon>Dikarya</taxon>
        <taxon>Ascomycota</taxon>
        <taxon>Pezizomycotina</taxon>
        <taxon>Sordariomycetes</taxon>
        <taxon>Hypocreomycetidae</taxon>
        <taxon>Microascales</taxon>
        <taxon>Ceratocystidaceae</taxon>
        <taxon>Thielaviopsis</taxon>
    </lineage>
</organism>
<dbReference type="Proteomes" id="UP000033483">
    <property type="component" value="Unassembled WGS sequence"/>
</dbReference>
<reference evidence="2 3" key="1">
    <citation type="submission" date="2015-03" db="EMBL/GenBank/DDBJ databases">
        <authorList>
            <person name="Radwan O."/>
            <person name="Al-Naeli F.A."/>
            <person name="Rendon G.A."/>
            <person name="Fields C."/>
        </authorList>
    </citation>
    <scope>NUCLEOTIDE SEQUENCE [LARGE SCALE GENOMIC DNA]</scope>
    <source>
        <strain evidence="2">CR-DP1</strain>
    </source>
</reference>
<feature type="compositionally biased region" description="Polar residues" evidence="1">
    <location>
        <begin position="81"/>
        <end position="103"/>
    </location>
</feature>
<accession>A0A0F4ZIK5</accession>
<gene>
    <name evidence="2" type="ORF">TD95_000648</name>
</gene>
<comment type="caution">
    <text evidence="2">The sequence shown here is derived from an EMBL/GenBank/DDBJ whole genome shotgun (WGS) entry which is preliminary data.</text>
</comment>
<evidence type="ECO:0000313" key="2">
    <source>
        <dbReference type="EMBL" id="KKA30459.1"/>
    </source>
</evidence>
<evidence type="ECO:0000256" key="1">
    <source>
        <dbReference type="SAM" id="MobiDB-lite"/>
    </source>
</evidence>
<name>A0A0F4ZIK5_9PEZI</name>
<feature type="region of interest" description="Disordered" evidence="1">
    <location>
        <begin position="158"/>
        <end position="183"/>
    </location>
</feature>
<feature type="region of interest" description="Disordered" evidence="1">
    <location>
        <begin position="313"/>
        <end position="386"/>
    </location>
</feature>
<feature type="compositionally biased region" description="Acidic residues" evidence="1">
    <location>
        <begin position="225"/>
        <end position="235"/>
    </location>
</feature>
<feature type="compositionally biased region" description="Low complexity" evidence="1">
    <location>
        <begin position="31"/>
        <end position="58"/>
    </location>
</feature>
<feature type="compositionally biased region" description="Low complexity" evidence="1">
    <location>
        <begin position="109"/>
        <end position="123"/>
    </location>
</feature>
<feature type="compositionally biased region" description="Polar residues" evidence="1">
    <location>
        <begin position="19"/>
        <end position="30"/>
    </location>
</feature>
<feature type="region of interest" description="Disordered" evidence="1">
    <location>
        <begin position="1"/>
        <end position="123"/>
    </location>
</feature>